<sequence length="270" mass="29704">MLGCGNTEVSLAVTSERSVGIVIPAYDPDILTLERYIKDIRQALSPDAIRVEIDAPRKSHVDRLNDVAEVNTSNNRRGKGSAIMEGFDALNTDILAFADADGSVPASSLDDIIYQIRKGTTDVSIASRRHPSSHIVAHQTVVRRLLGDAFAFAARKMLPTQCRDYQCGAKAVKSEAWEAVGHHCYEPGFAWDLEFVSVAGSLGYEIAEVPVDWEDHPDSTVSPFSTSVELATALIDVKRRTDAIDTSPRFRNVKKTERSKLMKLEEEDGD</sequence>
<comment type="caution">
    <text evidence="2">The sequence shown here is derived from an EMBL/GenBank/DDBJ whole genome shotgun (WGS) entry which is preliminary data.</text>
</comment>
<dbReference type="PANTHER" id="PTHR10859:SF91">
    <property type="entry name" value="DOLICHYL-PHOSPHATE BETA-GLUCOSYLTRANSFERASE"/>
    <property type="match status" value="1"/>
</dbReference>
<evidence type="ECO:0000313" key="2">
    <source>
        <dbReference type="EMBL" id="POG55532.1"/>
    </source>
</evidence>
<keyword evidence="3" id="KW-1185">Reference proteome</keyword>
<dbReference type="Proteomes" id="UP000053621">
    <property type="component" value="Unassembled WGS sequence"/>
</dbReference>
<dbReference type="GO" id="GO:0006487">
    <property type="term" value="P:protein N-linked glycosylation"/>
    <property type="evidence" value="ECO:0007669"/>
    <property type="project" value="TreeGrafter"/>
</dbReference>
<dbReference type="Pfam" id="PF00535">
    <property type="entry name" value="Glycos_transf_2"/>
    <property type="match status" value="1"/>
</dbReference>
<feature type="domain" description="Glycosyltransferase 2-like" evidence="1">
    <location>
        <begin position="22"/>
        <end position="167"/>
    </location>
</feature>
<dbReference type="InterPro" id="IPR029044">
    <property type="entry name" value="Nucleotide-diphossugar_trans"/>
</dbReference>
<dbReference type="InterPro" id="IPR001173">
    <property type="entry name" value="Glyco_trans_2-like"/>
</dbReference>
<evidence type="ECO:0000259" key="1">
    <source>
        <dbReference type="Pfam" id="PF00535"/>
    </source>
</evidence>
<reference evidence="2" key="1">
    <citation type="submission" date="2017-08" db="EMBL/GenBank/DDBJ databases">
        <title>Haloferax marisrubri sp. nov., isolated from the Discovery deep brine-seawater interface in the Red Sea.</title>
        <authorList>
            <person name="Zhang G."/>
            <person name="Stingl U."/>
        </authorList>
    </citation>
    <scope>NUCLEOTIDE SEQUENCE [LARGE SCALE GENOMIC DNA]</scope>
    <source>
        <strain evidence="2">SB3</strain>
    </source>
</reference>
<dbReference type="SUPFAM" id="SSF53448">
    <property type="entry name" value="Nucleotide-diphospho-sugar transferases"/>
    <property type="match status" value="1"/>
</dbReference>
<dbReference type="PANTHER" id="PTHR10859">
    <property type="entry name" value="GLYCOSYL TRANSFERASE"/>
    <property type="match status" value="1"/>
</dbReference>
<gene>
    <name evidence="2" type="ORF">AUR65_008980</name>
</gene>
<name>A0A2P4NQW1_9EURY</name>
<dbReference type="Gene3D" id="3.90.550.10">
    <property type="entry name" value="Spore Coat Polysaccharide Biosynthesis Protein SpsA, Chain A"/>
    <property type="match status" value="1"/>
</dbReference>
<keyword evidence="2" id="KW-0808">Transferase</keyword>
<organism evidence="2 3">
    <name type="scientific">Haloferax marisrubri</name>
    <dbReference type="NCBI Taxonomy" id="1544719"/>
    <lineage>
        <taxon>Archaea</taxon>
        <taxon>Methanobacteriati</taxon>
        <taxon>Methanobacteriota</taxon>
        <taxon>Stenosarchaea group</taxon>
        <taxon>Halobacteria</taxon>
        <taxon>Halobacteriales</taxon>
        <taxon>Haloferacaceae</taxon>
        <taxon>Haloferax</taxon>
    </lineage>
</organism>
<evidence type="ECO:0000313" key="3">
    <source>
        <dbReference type="Proteomes" id="UP000053621"/>
    </source>
</evidence>
<dbReference type="AlphaFoldDB" id="A0A2P4NQW1"/>
<dbReference type="EMBL" id="LOPW02000010">
    <property type="protein sequence ID" value="POG55532.1"/>
    <property type="molecule type" value="Genomic_DNA"/>
</dbReference>
<dbReference type="GO" id="GO:0016740">
    <property type="term" value="F:transferase activity"/>
    <property type="evidence" value="ECO:0007669"/>
    <property type="project" value="UniProtKB-KW"/>
</dbReference>
<accession>A0A2P4NQW1</accession>
<proteinExistence type="predicted"/>
<protein>
    <submittedName>
        <fullName evidence="2">Dolichol-P-glucose transferase</fullName>
    </submittedName>
</protein>